<dbReference type="Proteomes" id="UP000050867">
    <property type="component" value="Unassembled WGS sequence"/>
</dbReference>
<organism evidence="1 2">
    <name type="scientific">Wenjunlia vitaminophila</name>
    <name type="common">Streptomyces vitaminophilus</name>
    <dbReference type="NCBI Taxonomy" id="76728"/>
    <lineage>
        <taxon>Bacteria</taxon>
        <taxon>Bacillati</taxon>
        <taxon>Actinomycetota</taxon>
        <taxon>Actinomycetes</taxon>
        <taxon>Kitasatosporales</taxon>
        <taxon>Streptomycetaceae</taxon>
        <taxon>Wenjunlia</taxon>
    </lineage>
</organism>
<protein>
    <submittedName>
        <fullName evidence="1">Uncharacterized protein</fullName>
    </submittedName>
</protein>
<comment type="caution">
    <text evidence="1">The sequence shown here is derived from an EMBL/GenBank/DDBJ whole genome shotgun (WGS) entry which is preliminary data.</text>
</comment>
<accession>A0A0T6LRM9</accession>
<evidence type="ECO:0000313" key="1">
    <source>
        <dbReference type="EMBL" id="KRV48585.1"/>
    </source>
</evidence>
<proteinExistence type="predicted"/>
<dbReference type="EMBL" id="LLZU01000021">
    <property type="protein sequence ID" value="KRV48585.1"/>
    <property type="molecule type" value="Genomic_DNA"/>
</dbReference>
<gene>
    <name evidence="1" type="ORF">AQ490_24600</name>
</gene>
<reference evidence="1 2" key="1">
    <citation type="submission" date="2015-10" db="EMBL/GenBank/DDBJ databases">
        <title>Draft genome sequence of pyrrolomycin-producing Streptomyces vitaminophilus.</title>
        <authorList>
            <person name="Graham D.E."/>
            <person name="Mahan K.M."/>
            <person name="Klingeman D.M."/>
            <person name="Hettich R.L."/>
            <person name="Parry R.J."/>
        </authorList>
    </citation>
    <scope>NUCLEOTIDE SEQUENCE [LARGE SCALE GENOMIC DNA]</scope>
    <source>
        <strain evidence="1 2">ATCC 31673</strain>
    </source>
</reference>
<dbReference type="eggNOG" id="COG1484">
    <property type="taxonomic scope" value="Bacteria"/>
</dbReference>
<keyword evidence="2" id="KW-1185">Reference proteome</keyword>
<name>A0A0T6LRM9_WENVI</name>
<dbReference type="STRING" id="76728.AQ490_24600"/>
<sequence length="81" mass="8887">MKGYRIRCTLVTKLVNELVEMADKKQRNKITARYGRVDLFCVDAALAPLGCEPFVLIGWKGQATMGGEVRTCAGEGAHRSS</sequence>
<dbReference type="AlphaFoldDB" id="A0A0T6LRM9"/>
<evidence type="ECO:0000313" key="2">
    <source>
        <dbReference type="Proteomes" id="UP000050867"/>
    </source>
</evidence>